<gene>
    <name evidence="2" type="ORF">EDI28_08885</name>
</gene>
<accession>A0A444JTD5</accession>
<dbReference type="EMBL" id="RJLM01000002">
    <property type="protein sequence ID" value="RWX56377.1"/>
    <property type="molecule type" value="Genomic_DNA"/>
</dbReference>
<feature type="transmembrane region" description="Helical" evidence="1">
    <location>
        <begin position="236"/>
        <end position="256"/>
    </location>
</feature>
<protein>
    <submittedName>
        <fullName evidence="2">Uncharacterized protein</fullName>
    </submittedName>
</protein>
<sequence length="262" mass="29930">MSNYEHYQATVARVNAAILRKLTRPWRVQYLADDEASNIESDELKLLLVAPSGSICQRLTLPKVMAQSFWAENEPVSNQVTEYVVRGAARLAPLRQSSYRNNFPHWLEHCLQQLHYLMLSKEQLMQVMADTRYPYPSKVKIEGGYLPCWVWYEEEDHRAVSVIDKRTGLFSKPRIVDTYQLVDSEKWFGAQVIDSAEESIETVTYYVSEQVKGQKKPDDSEPTLTDALHNPCTSTLSPLLSVALVTGVLVGFFIILKMHLGF</sequence>
<keyword evidence="1" id="KW-0472">Membrane</keyword>
<dbReference type="Proteomes" id="UP000287563">
    <property type="component" value="Unassembled WGS sequence"/>
</dbReference>
<evidence type="ECO:0000256" key="1">
    <source>
        <dbReference type="SAM" id="Phobius"/>
    </source>
</evidence>
<organism evidence="2 3">
    <name type="scientific">Photobacterium chitinilyticum</name>
    <dbReference type="NCBI Taxonomy" id="2485123"/>
    <lineage>
        <taxon>Bacteria</taxon>
        <taxon>Pseudomonadati</taxon>
        <taxon>Pseudomonadota</taxon>
        <taxon>Gammaproteobacteria</taxon>
        <taxon>Vibrionales</taxon>
        <taxon>Vibrionaceae</taxon>
        <taxon>Photobacterium</taxon>
    </lineage>
</organism>
<keyword evidence="1" id="KW-1133">Transmembrane helix</keyword>
<dbReference type="RefSeq" id="WP_128783462.1">
    <property type="nucleotide sequence ID" value="NZ_RJLM01000002.1"/>
</dbReference>
<dbReference type="AlphaFoldDB" id="A0A444JTD5"/>
<evidence type="ECO:0000313" key="2">
    <source>
        <dbReference type="EMBL" id="RWX56377.1"/>
    </source>
</evidence>
<name>A0A444JTD5_9GAMM</name>
<dbReference type="OrthoDB" id="5827570at2"/>
<comment type="caution">
    <text evidence="2">The sequence shown here is derived from an EMBL/GenBank/DDBJ whole genome shotgun (WGS) entry which is preliminary data.</text>
</comment>
<proteinExistence type="predicted"/>
<evidence type="ECO:0000313" key="3">
    <source>
        <dbReference type="Proteomes" id="UP000287563"/>
    </source>
</evidence>
<keyword evidence="3" id="KW-1185">Reference proteome</keyword>
<reference evidence="2 3" key="1">
    <citation type="submission" date="2018-11" db="EMBL/GenBank/DDBJ databases">
        <title>Photobacterium sp. BEI247 sp. nov., a marine bacterium isolated from Yongle Blue Hole in the South China Sea.</title>
        <authorList>
            <person name="Wang X."/>
        </authorList>
    </citation>
    <scope>NUCLEOTIDE SEQUENCE [LARGE SCALE GENOMIC DNA]</scope>
    <source>
        <strain evidence="3">BEI247</strain>
    </source>
</reference>
<keyword evidence="1" id="KW-0812">Transmembrane</keyword>